<dbReference type="InterPro" id="IPR029063">
    <property type="entry name" value="SAM-dependent_MTases_sf"/>
</dbReference>
<evidence type="ECO:0008006" key="3">
    <source>
        <dbReference type="Google" id="ProtNLM"/>
    </source>
</evidence>
<dbReference type="RefSeq" id="WP_142902975.1">
    <property type="nucleotide sequence ID" value="NZ_ML660088.1"/>
</dbReference>
<dbReference type="InterPro" id="IPR046199">
    <property type="entry name" value="DUF6231"/>
</dbReference>
<comment type="caution">
    <text evidence="1">The sequence shown here is derived from an EMBL/GenBank/DDBJ whole genome shotgun (WGS) entry which is preliminary data.</text>
</comment>
<sequence length="164" mass="18857">MVNTASPSQALYQLLNEQQPQQVLSCSRSDIPALAAYCQAHDCEFVHLDPADDGIDPKRYDLAVVADCLEHLDKARGTALLARLRNLHSHRIWVVVDETAGWQLTDFIALGFQRLQAFSDESQAGEKTRCYCSYGYDINTYNHTRTWNNPRFWANPENFGKYWW</sequence>
<dbReference type="Proteomes" id="UP000319732">
    <property type="component" value="Unassembled WGS sequence"/>
</dbReference>
<dbReference type="SUPFAM" id="SSF53335">
    <property type="entry name" value="S-adenosyl-L-methionine-dependent methyltransferases"/>
    <property type="match status" value="1"/>
</dbReference>
<evidence type="ECO:0000313" key="2">
    <source>
        <dbReference type="Proteomes" id="UP000319732"/>
    </source>
</evidence>
<dbReference type="OrthoDB" id="5609094at2"/>
<dbReference type="EMBL" id="VHSG01000005">
    <property type="protein sequence ID" value="TQV84770.1"/>
    <property type="molecule type" value="Genomic_DNA"/>
</dbReference>
<dbReference type="AlphaFoldDB" id="A0A545U5M5"/>
<accession>A0A545U5M5</accession>
<proteinExistence type="predicted"/>
<gene>
    <name evidence="1" type="ORF">FKG94_04415</name>
</gene>
<dbReference type="Pfam" id="PF19742">
    <property type="entry name" value="DUF6231"/>
    <property type="match status" value="1"/>
</dbReference>
<organism evidence="1 2">
    <name type="scientific">Exilibacterium tricleocarpae</name>
    <dbReference type="NCBI Taxonomy" id="2591008"/>
    <lineage>
        <taxon>Bacteria</taxon>
        <taxon>Pseudomonadati</taxon>
        <taxon>Pseudomonadota</taxon>
        <taxon>Gammaproteobacteria</taxon>
        <taxon>Cellvibrionales</taxon>
        <taxon>Cellvibrionaceae</taxon>
        <taxon>Exilibacterium</taxon>
    </lineage>
</organism>
<protein>
    <recommendedName>
        <fullName evidence="3">Class I SAM-dependent methyltransferase</fullName>
    </recommendedName>
</protein>
<evidence type="ECO:0000313" key="1">
    <source>
        <dbReference type="EMBL" id="TQV84770.1"/>
    </source>
</evidence>
<reference evidence="1 2" key="1">
    <citation type="submission" date="2019-06" db="EMBL/GenBank/DDBJ databases">
        <title>Whole genome sequence for Cellvibrionaceae sp. R142.</title>
        <authorList>
            <person name="Wang G."/>
        </authorList>
    </citation>
    <scope>NUCLEOTIDE SEQUENCE [LARGE SCALE GENOMIC DNA]</scope>
    <source>
        <strain evidence="1 2">R142</strain>
    </source>
</reference>
<keyword evidence="2" id="KW-1185">Reference proteome</keyword>
<name>A0A545U5M5_9GAMM</name>